<dbReference type="VEuPathDB" id="FungiDB:MELLADRAFT_89884"/>
<dbReference type="AlphaFoldDB" id="F4RUZ5"/>
<reference evidence="4" key="1">
    <citation type="journal article" date="2011" name="Proc. Natl. Acad. Sci. U.S.A.">
        <title>Obligate biotrophy features unraveled by the genomic analysis of rust fungi.</title>
        <authorList>
            <person name="Duplessis S."/>
            <person name="Cuomo C.A."/>
            <person name="Lin Y.-C."/>
            <person name="Aerts A."/>
            <person name="Tisserant E."/>
            <person name="Veneault-Fourrey C."/>
            <person name="Joly D.L."/>
            <person name="Hacquard S."/>
            <person name="Amselem J."/>
            <person name="Cantarel B.L."/>
            <person name="Chiu R."/>
            <person name="Coutinho P.M."/>
            <person name="Feau N."/>
            <person name="Field M."/>
            <person name="Frey P."/>
            <person name="Gelhaye E."/>
            <person name="Goldberg J."/>
            <person name="Grabherr M.G."/>
            <person name="Kodira C.D."/>
            <person name="Kohler A."/>
            <person name="Kuees U."/>
            <person name="Lindquist E.A."/>
            <person name="Lucas S.M."/>
            <person name="Mago R."/>
            <person name="Mauceli E."/>
            <person name="Morin E."/>
            <person name="Murat C."/>
            <person name="Pangilinan J.L."/>
            <person name="Park R."/>
            <person name="Pearson M."/>
            <person name="Quesneville H."/>
            <person name="Rouhier N."/>
            <person name="Sakthikumar S."/>
            <person name="Salamov A.A."/>
            <person name="Schmutz J."/>
            <person name="Selles B."/>
            <person name="Shapiro H."/>
            <person name="Tanguay P."/>
            <person name="Tuskan G.A."/>
            <person name="Henrissat B."/>
            <person name="Van de Peer Y."/>
            <person name="Rouze P."/>
            <person name="Ellis J.G."/>
            <person name="Dodds P.N."/>
            <person name="Schein J.E."/>
            <person name="Zhong S."/>
            <person name="Hamelin R.C."/>
            <person name="Grigoriev I.V."/>
            <person name="Szabo L.J."/>
            <person name="Martin F."/>
        </authorList>
    </citation>
    <scope>NUCLEOTIDE SEQUENCE [LARGE SCALE GENOMIC DNA]</scope>
    <source>
        <strain evidence="4">98AG31 / pathotype 3-4-7</strain>
    </source>
</reference>
<dbReference type="InParanoid" id="F4RUZ5"/>
<dbReference type="STRING" id="747676.F4RUZ5"/>
<dbReference type="OrthoDB" id="160054at2759"/>
<dbReference type="PANTHER" id="PTHR35396:SF1">
    <property type="entry name" value="SMALL SECRETED PROTEIN"/>
    <property type="match status" value="1"/>
</dbReference>
<keyword evidence="2" id="KW-0732">Signal</keyword>
<accession>F4RUZ5</accession>
<dbReference type="EMBL" id="GL883122">
    <property type="protein sequence ID" value="EGG03782.1"/>
    <property type="molecule type" value="Genomic_DNA"/>
</dbReference>
<dbReference type="GeneID" id="18935358"/>
<sequence length="180" mass="19200">MPGFFSLHSVLFFLITLIVSIAPLEAKPMTSMGKSHKQARNHLETRATATTLHATGHHLGKKPTQSWISANPAGKSSSNIQAAECAHNLRLGTQVFAYFEIDSTKAKNHGAPYGTCYATAAAPTASELEANAAYDVFFWNNLGGQSGVGTGPIRNPKTGVAGYEDRNGVYHDGENPDKSP</sequence>
<dbReference type="PANTHER" id="PTHR35396">
    <property type="entry name" value="SMALL SECRETED PROTEIN"/>
    <property type="match status" value="1"/>
</dbReference>
<evidence type="ECO:0000256" key="1">
    <source>
        <dbReference type="SAM" id="MobiDB-lite"/>
    </source>
</evidence>
<dbReference type="Proteomes" id="UP000001072">
    <property type="component" value="Unassembled WGS sequence"/>
</dbReference>
<name>F4RUZ5_MELLP</name>
<dbReference type="KEGG" id="mlr:MELLADRAFT_89884"/>
<keyword evidence="4" id="KW-1185">Reference proteome</keyword>
<dbReference type="HOGENOM" id="CLU_1496551_0_0_1"/>
<evidence type="ECO:0008006" key="5">
    <source>
        <dbReference type="Google" id="ProtNLM"/>
    </source>
</evidence>
<evidence type="ECO:0000313" key="3">
    <source>
        <dbReference type="EMBL" id="EGG03782.1"/>
    </source>
</evidence>
<dbReference type="RefSeq" id="XP_007412896.1">
    <property type="nucleotide sequence ID" value="XM_007412834.1"/>
</dbReference>
<dbReference type="eggNOG" id="ENOG502SA1S">
    <property type="taxonomic scope" value="Eukaryota"/>
</dbReference>
<protein>
    <recommendedName>
        <fullName evidence="5">Secreted protein</fullName>
    </recommendedName>
</protein>
<feature type="region of interest" description="Disordered" evidence="1">
    <location>
        <begin position="148"/>
        <end position="180"/>
    </location>
</feature>
<proteinExistence type="predicted"/>
<evidence type="ECO:0000256" key="2">
    <source>
        <dbReference type="SAM" id="SignalP"/>
    </source>
</evidence>
<gene>
    <name evidence="3" type="ORF">MELLADRAFT_89884</name>
</gene>
<evidence type="ECO:0000313" key="4">
    <source>
        <dbReference type="Proteomes" id="UP000001072"/>
    </source>
</evidence>
<feature type="compositionally biased region" description="Basic and acidic residues" evidence="1">
    <location>
        <begin position="163"/>
        <end position="180"/>
    </location>
</feature>
<feature type="chain" id="PRO_5003321056" description="Secreted protein" evidence="2">
    <location>
        <begin position="27"/>
        <end position="180"/>
    </location>
</feature>
<feature type="signal peptide" evidence="2">
    <location>
        <begin position="1"/>
        <end position="26"/>
    </location>
</feature>
<organism evidence="4">
    <name type="scientific">Melampsora larici-populina (strain 98AG31 / pathotype 3-4-7)</name>
    <name type="common">Poplar leaf rust fungus</name>
    <dbReference type="NCBI Taxonomy" id="747676"/>
    <lineage>
        <taxon>Eukaryota</taxon>
        <taxon>Fungi</taxon>
        <taxon>Dikarya</taxon>
        <taxon>Basidiomycota</taxon>
        <taxon>Pucciniomycotina</taxon>
        <taxon>Pucciniomycetes</taxon>
        <taxon>Pucciniales</taxon>
        <taxon>Melampsoraceae</taxon>
        <taxon>Melampsora</taxon>
    </lineage>
</organism>